<evidence type="ECO:0000313" key="4">
    <source>
        <dbReference type="Proteomes" id="UP000282613"/>
    </source>
</evidence>
<keyword evidence="4" id="KW-1185">Reference proteome</keyword>
<feature type="transmembrane region" description="Helical" evidence="2">
    <location>
        <begin position="114"/>
        <end position="137"/>
    </location>
</feature>
<evidence type="ECO:0000256" key="1">
    <source>
        <dbReference type="SAM" id="MobiDB-lite"/>
    </source>
</evidence>
<dbReference type="WBParaSite" id="TASK_0000155301-mRNA-1">
    <property type="protein sequence ID" value="TASK_0000155301-mRNA-1"/>
    <property type="gene ID" value="TASK_0000155301"/>
</dbReference>
<dbReference type="OrthoDB" id="9993879at2759"/>
<feature type="transmembrane region" description="Helical" evidence="2">
    <location>
        <begin position="187"/>
        <end position="209"/>
    </location>
</feature>
<protein>
    <submittedName>
        <fullName evidence="5">Ferric oxidoreductase domain-containing protein</fullName>
    </submittedName>
</protein>
<reference evidence="3 4" key="2">
    <citation type="submission" date="2018-11" db="EMBL/GenBank/DDBJ databases">
        <authorList>
            <consortium name="Pathogen Informatics"/>
        </authorList>
    </citation>
    <scope>NUCLEOTIDE SEQUENCE [LARGE SCALE GENOMIC DNA]</scope>
</reference>
<dbReference type="EMBL" id="UYRS01000437">
    <property type="protein sequence ID" value="VDK23238.1"/>
    <property type="molecule type" value="Genomic_DNA"/>
</dbReference>
<keyword evidence="2" id="KW-0472">Membrane</keyword>
<evidence type="ECO:0000313" key="3">
    <source>
        <dbReference type="EMBL" id="VDK23238.1"/>
    </source>
</evidence>
<reference evidence="5" key="1">
    <citation type="submission" date="2017-02" db="UniProtKB">
        <authorList>
            <consortium name="WormBaseParasite"/>
        </authorList>
    </citation>
    <scope>IDENTIFICATION</scope>
</reference>
<evidence type="ECO:0000256" key="2">
    <source>
        <dbReference type="SAM" id="Phobius"/>
    </source>
</evidence>
<proteinExistence type="predicted"/>
<feature type="compositionally biased region" description="Basic and acidic residues" evidence="1">
    <location>
        <begin position="260"/>
        <end position="271"/>
    </location>
</feature>
<keyword evidence="2" id="KW-0812">Transmembrane</keyword>
<name>A0A0R3VVW7_TAEAS</name>
<accession>A0A0R3VVW7</accession>
<organism evidence="5">
    <name type="scientific">Taenia asiatica</name>
    <name type="common">Asian tapeworm</name>
    <dbReference type="NCBI Taxonomy" id="60517"/>
    <lineage>
        <taxon>Eukaryota</taxon>
        <taxon>Metazoa</taxon>
        <taxon>Spiralia</taxon>
        <taxon>Lophotrochozoa</taxon>
        <taxon>Platyhelminthes</taxon>
        <taxon>Cestoda</taxon>
        <taxon>Eucestoda</taxon>
        <taxon>Cyclophyllidea</taxon>
        <taxon>Taeniidae</taxon>
        <taxon>Taenia</taxon>
    </lineage>
</organism>
<evidence type="ECO:0000313" key="5">
    <source>
        <dbReference type="WBParaSite" id="TASK_0000155301-mRNA-1"/>
    </source>
</evidence>
<dbReference type="AlphaFoldDB" id="A0A0R3VVW7"/>
<gene>
    <name evidence="3" type="ORF">TASK_LOCUS1554</name>
</gene>
<feature type="transmembrane region" description="Helical" evidence="2">
    <location>
        <begin position="304"/>
        <end position="324"/>
    </location>
</feature>
<dbReference type="Proteomes" id="UP000282613">
    <property type="component" value="Unassembled WGS sequence"/>
</dbReference>
<keyword evidence="2" id="KW-1133">Transmembrane helix</keyword>
<feature type="region of interest" description="Disordered" evidence="1">
    <location>
        <begin position="257"/>
        <end position="283"/>
    </location>
</feature>
<sequence>MTSRKVKVKIPSEVQQKRITIRGQTSRERKPSRVTLAPGASEAILRFSLRKSFTQDQIDVGYPGSYANEVFKAARSQQDGEAVFDITKYLLSLGEEREATTRLLLPLPNIILNVLHYSLPLLLFLQFLTFLTIFVVMQGDDCWLRGWVIRGVSMERGWINGSRLEQEPLTRLVPIMQEHVHLRGHLWYAWNLMVLIHLPLAISHAIFVLDGKREGSSKSETAATGKEERKLSYKPTQGDVIPDLEELTKDVQTAAQSQALKEKEENKKGKGEGGGNDNTTQLVSTRAKRQNLLHRYKVKRPHQWFTLLLLVVALTLLSYSSYVISRKRFYYVPMNYGRICIESEAQK</sequence>